<feature type="chain" id="PRO_5032448277" description="Carbohydrate binding protein with CBM9 domain" evidence="1">
    <location>
        <begin position="20"/>
        <end position="1100"/>
    </location>
</feature>
<dbReference type="Gene3D" id="2.60.40.1190">
    <property type="match status" value="1"/>
</dbReference>
<dbReference type="InterPro" id="IPR051923">
    <property type="entry name" value="Glycosyl_Hydrolase_39"/>
</dbReference>
<dbReference type="PANTHER" id="PTHR12631">
    <property type="entry name" value="ALPHA-L-IDURONIDASE"/>
    <property type="match status" value="1"/>
</dbReference>
<dbReference type="SUPFAM" id="SSF49344">
    <property type="entry name" value="CBD9-like"/>
    <property type="match status" value="1"/>
</dbReference>
<dbReference type="SUPFAM" id="SSF51445">
    <property type="entry name" value="(Trans)glycosidases"/>
    <property type="match status" value="1"/>
</dbReference>
<gene>
    <name evidence="2" type="ORF">FYJ85_19445</name>
</gene>
<comment type="caution">
    <text evidence="2">The sequence shown here is derived from an EMBL/GenBank/DDBJ whole genome shotgun (WGS) entry which is preliminary data.</text>
</comment>
<dbReference type="Proteomes" id="UP000435649">
    <property type="component" value="Unassembled WGS sequence"/>
</dbReference>
<dbReference type="Gene3D" id="3.20.20.80">
    <property type="entry name" value="Glycosidases"/>
    <property type="match status" value="1"/>
</dbReference>
<keyword evidence="3" id="KW-1185">Reference proteome</keyword>
<keyword evidence="1" id="KW-0732">Signal</keyword>
<name>A0A844G769_9BACT</name>
<dbReference type="RefSeq" id="WP_154420367.1">
    <property type="nucleotide sequence ID" value="NZ_VUNS01000031.1"/>
</dbReference>
<dbReference type="GO" id="GO:0004553">
    <property type="term" value="F:hydrolase activity, hydrolyzing O-glycosyl compounds"/>
    <property type="evidence" value="ECO:0007669"/>
    <property type="project" value="TreeGrafter"/>
</dbReference>
<evidence type="ECO:0000313" key="2">
    <source>
        <dbReference type="EMBL" id="MST99206.1"/>
    </source>
</evidence>
<evidence type="ECO:0000313" key="3">
    <source>
        <dbReference type="Proteomes" id="UP000435649"/>
    </source>
</evidence>
<evidence type="ECO:0008006" key="4">
    <source>
        <dbReference type="Google" id="ProtNLM"/>
    </source>
</evidence>
<accession>A0A844G769</accession>
<feature type="signal peptide" evidence="1">
    <location>
        <begin position="1"/>
        <end position="19"/>
    </location>
</feature>
<protein>
    <recommendedName>
        <fullName evidence="4">Carbohydrate binding protein with CBM9 domain</fullName>
    </recommendedName>
</protein>
<sequence length="1100" mass="122352">MYGKTLWMTLFCAVLAASAADIPVSKLESDNAVSLETEAGILSCRVVPPKGGVALTLPVEPGAVYTVSAELSGDVPVECVAWSKNFPGRNRRNLFVAGTKPEEFRRFSGTFAAGENVNSVRLNLFAWQRTGSFRLRNLSCSRTVPADPEAIAVRPSAGKLAGRPCVWLLREGFSYPKWQGNNRIDTEPSGWDRVAFGGAEINAADRLTPLTSPGTPPQALEVNAPETGLSGWICNPLETVPGNPFLLRLQLRRSGDFSGARPVARIHFLSRTRELLKVVETELPAVPSVDNWSSVSTGVTAEHVPPETAFFQLFLGCRATEGKPRGKLWFDMVFFGRQQGFFLPRADRFGGWYHLGETVTVTPAGKVCAPEVEEVIGIVRDSQERELQRKCIPAEEFRLRGWFFLPDTPGFYLLDFRVKAGGREIPVTEEFSERSVRVLNRIPLKQRYLPVAVASVPRNSLQAGWLGFSIDGSLSGLMHGSLDRQLPIIRALGGSFVRFHGCIWPDLEPERGKFNFFLDDAMRKLGPELCARSVLNVWGTPRWASSLPGRTDMQLNNPTWKIVKPARNEYTREFWSALVNHYRKFGIRRYEVWNEPHLPGFSCFWNDTPEHFAEMLADAASAIRGEDAGAEIWLGGIGQRYLPFYDRLLELGARKYFDAVPLHGRDYNADTFRSLDRKHGVASPVYTSSEWHTVLISADKLPPNPESTEREISKVMLLDLLRQKRSGVREVTAFGLIGWIRKEGLRRHLSHGNYRAQAIGIFESVPYIMPRHCALVLEELAARFPASLDYDGEFRFGAVRGARFRSGPVPILIAWHDEKEALECPEELKKLFSETTRISDWEGREIRPGEFALQPEEFYYLSGLEKLPLPAAGIDVLSPERPQLALQGPAGVFGSRPIIDADGVFLPADAVWNERNWGVRHYGKPFHRRSRFALAVADGTLQLAVETSDERPVPAADPRRLWLGDSLQFAFDTAGSGHPADCVEFALGELADGSIPVLKLGAPPLGGDLPGDYTVPGSFVGRETALRKVEKIPGGRRYLVRLKQSELYPLIPAVAEKLRFSLLINENDGSGRIGYHHWADGIGNGKDPVRYGTLLPPPSR</sequence>
<evidence type="ECO:0000256" key="1">
    <source>
        <dbReference type="SAM" id="SignalP"/>
    </source>
</evidence>
<reference evidence="2 3" key="1">
    <citation type="submission" date="2019-08" db="EMBL/GenBank/DDBJ databases">
        <title>In-depth cultivation of the pig gut microbiome towards novel bacterial diversity and tailored functional studies.</title>
        <authorList>
            <person name="Wylensek D."/>
            <person name="Hitch T.C.A."/>
            <person name="Clavel T."/>
        </authorList>
    </citation>
    <scope>NUCLEOTIDE SEQUENCE [LARGE SCALE GENOMIC DNA]</scope>
    <source>
        <strain evidence="2 3">BBE-744-WT-12</strain>
    </source>
</reference>
<dbReference type="EMBL" id="VUNS01000031">
    <property type="protein sequence ID" value="MST99206.1"/>
    <property type="molecule type" value="Genomic_DNA"/>
</dbReference>
<organism evidence="2 3">
    <name type="scientific">Victivallis lenta</name>
    <dbReference type="NCBI Taxonomy" id="2606640"/>
    <lineage>
        <taxon>Bacteria</taxon>
        <taxon>Pseudomonadati</taxon>
        <taxon>Lentisphaerota</taxon>
        <taxon>Lentisphaeria</taxon>
        <taxon>Victivallales</taxon>
        <taxon>Victivallaceae</taxon>
        <taxon>Victivallis</taxon>
    </lineage>
</organism>
<proteinExistence type="predicted"/>
<dbReference type="InterPro" id="IPR017853">
    <property type="entry name" value="GH"/>
</dbReference>
<dbReference type="PANTHER" id="PTHR12631:SF10">
    <property type="entry name" value="BETA-XYLOSIDASE-LIKE PROTEIN-RELATED"/>
    <property type="match status" value="1"/>
</dbReference>
<dbReference type="AlphaFoldDB" id="A0A844G769"/>